<evidence type="ECO:0000259" key="10">
    <source>
        <dbReference type="PROSITE" id="PS51779"/>
    </source>
</evidence>
<evidence type="ECO:0000256" key="7">
    <source>
        <dbReference type="ARBA" id="ARBA00023237"/>
    </source>
</evidence>
<dbReference type="HAMAP" id="MF_01430">
    <property type="entry name" value="OM_assembly_BamA"/>
    <property type="match status" value="1"/>
</dbReference>
<dbReference type="PIRSF" id="PIRSF006076">
    <property type="entry name" value="OM_assembly_OMP85"/>
    <property type="match status" value="1"/>
</dbReference>
<dbReference type="Pfam" id="PF01103">
    <property type="entry name" value="Omp85"/>
    <property type="match status" value="1"/>
</dbReference>
<reference evidence="11" key="1">
    <citation type="journal article" date="2014" name="Int. J. Syst. Evol. Microbiol.">
        <title>Complete genome sequence of Corynebacterium casei LMG S-19264T (=DSM 44701T), isolated from a smear-ripened cheese.</title>
        <authorList>
            <consortium name="US DOE Joint Genome Institute (JGI-PGF)"/>
            <person name="Walter F."/>
            <person name="Albersmeier A."/>
            <person name="Kalinowski J."/>
            <person name="Ruckert C."/>
        </authorList>
    </citation>
    <scope>NUCLEOTIDE SEQUENCE</scope>
    <source>
        <strain evidence="11">CGMCC 1.15758</strain>
    </source>
</reference>
<keyword evidence="5 8" id="KW-0677">Repeat</keyword>
<keyword evidence="6 8" id="KW-0472">Membrane</keyword>
<feature type="domain" description="POTRA" evidence="10">
    <location>
        <begin position="28"/>
        <end position="95"/>
    </location>
</feature>
<evidence type="ECO:0000256" key="2">
    <source>
        <dbReference type="ARBA" id="ARBA00022452"/>
    </source>
</evidence>
<evidence type="ECO:0000256" key="6">
    <source>
        <dbReference type="ARBA" id="ARBA00023136"/>
    </source>
</evidence>
<dbReference type="Gene3D" id="3.10.20.310">
    <property type="entry name" value="membrane protein fhac"/>
    <property type="match status" value="5"/>
</dbReference>
<name>A0A8J2Z295_9GAMM</name>
<protein>
    <recommendedName>
        <fullName evidence="8 9">Outer membrane protein assembly factor BamA</fullName>
    </recommendedName>
</protein>
<keyword evidence="12" id="KW-1185">Reference proteome</keyword>
<dbReference type="GO" id="GO:0051205">
    <property type="term" value="P:protein insertion into membrane"/>
    <property type="evidence" value="ECO:0007669"/>
    <property type="project" value="UniProtKB-UniRule"/>
</dbReference>
<evidence type="ECO:0000256" key="9">
    <source>
        <dbReference type="NCBIfam" id="TIGR03303"/>
    </source>
</evidence>
<evidence type="ECO:0000256" key="5">
    <source>
        <dbReference type="ARBA" id="ARBA00022737"/>
    </source>
</evidence>
<evidence type="ECO:0000313" key="12">
    <source>
        <dbReference type="Proteomes" id="UP000636949"/>
    </source>
</evidence>
<dbReference type="GO" id="GO:0043165">
    <property type="term" value="P:Gram-negative-bacterium-type cell outer membrane assembly"/>
    <property type="evidence" value="ECO:0007669"/>
    <property type="project" value="UniProtKB-UniRule"/>
</dbReference>
<accession>A0A8J2Z295</accession>
<gene>
    <name evidence="8 11" type="primary">bamA</name>
    <name evidence="11" type="ORF">GCM10010995_03940</name>
</gene>
<dbReference type="EMBL" id="BMJS01000002">
    <property type="protein sequence ID" value="GGF89797.1"/>
    <property type="molecule type" value="Genomic_DNA"/>
</dbReference>
<evidence type="ECO:0000256" key="8">
    <source>
        <dbReference type="HAMAP-Rule" id="MF_01430"/>
    </source>
</evidence>
<dbReference type="InterPro" id="IPR039910">
    <property type="entry name" value="D15-like"/>
</dbReference>
<keyword evidence="2 8" id="KW-1134">Transmembrane beta strand</keyword>
<keyword evidence="4 8" id="KW-0732">Signal</keyword>
<dbReference type="Proteomes" id="UP000636949">
    <property type="component" value="Unassembled WGS sequence"/>
</dbReference>
<keyword evidence="3 8" id="KW-0812">Transmembrane</keyword>
<dbReference type="AlphaFoldDB" id="A0A8J2Z295"/>
<feature type="domain" description="POTRA" evidence="10">
    <location>
        <begin position="179"/>
        <end position="270"/>
    </location>
</feature>
<dbReference type="NCBIfam" id="TIGR03303">
    <property type="entry name" value="OM_YaeT"/>
    <property type="match status" value="1"/>
</dbReference>
<comment type="subcellular location">
    <subcellularLocation>
        <location evidence="8">Cell outer membrane</location>
    </subcellularLocation>
    <subcellularLocation>
        <location evidence="1">Membrane</location>
    </subcellularLocation>
</comment>
<dbReference type="InterPro" id="IPR034746">
    <property type="entry name" value="POTRA"/>
</dbReference>
<dbReference type="PANTHER" id="PTHR12815:SF23">
    <property type="entry name" value="OUTER MEMBRANE PROTEIN ASSEMBLY FACTOR BAMA"/>
    <property type="match status" value="1"/>
</dbReference>
<reference evidence="11" key="2">
    <citation type="submission" date="2020-09" db="EMBL/GenBank/DDBJ databases">
        <authorList>
            <person name="Sun Q."/>
            <person name="Zhou Y."/>
        </authorList>
    </citation>
    <scope>NUCLEOTIDE SEQUENCE</scope>
    <source>
        <strain evidence="11">CGMCC 1.15758</strain>
    </source>
</reference>
<dbReference type="Pfam" id="PF07244">
    <property type="entry name" value="POTRA"/>
    <property type="match status" value="5"/>
</dbReference>
<dbReference type="RefSeq" id="WP_224742226.1">
    <property type="nucleotide sequence ID" value="NZ_BMJS01000002.1"/>
</dbReference>
<dbReference type="GO" id="GO:1990063">
    <property type="term" value="C:Bam protein complex"/>
    <property type="evidence" value="ECO:0007669"/>
    <property type="project" value="TreeGrafter"/>
</dbReference>
<feature type="signal peptide" evidence="8">
    <location>
        <begin position="1"/>
        <end position="22"/>
    </location>
</feature>
<evidence type="ECO:0000256" key="3">
    <source>
        <dbReference type="ARBA" id="ARBA00022692"/>
    </source>
</evidence>
<dbReference type="PANTHER" id="PTHR12815">
    <property type="entry name" value="SORTING AND ASSEMBLY MACHINERY SAMM50 PROTEIN FAMILY MEMBER"/>
    <property type="match status" value="1"/>
</dbReference>
<comment type="function">
    <text evidence="8">Part of the outer membrane protein assembly complex, which is involved in assembly and insertion of beta-barrel proteins into the outer membrane.</text>
</comment>
<feature type="domain" description="POTRA" evidence="10">
    <location>
        <begin position="96"/>
        <end position="176"/>
    </location>
</feature>
<dbReference type="InterPro" id="IPR010827">
    <property type="entry name" value="BamA/TamA_POTRA"/>
</dbReference>
<feature type="chain" id="PRO_5035347534" description="Outer membrane protein assembly factor BamA" evidence="8">
    <location>
        <begin position="23"/>
        <end position="800"/>
    </location>
</feature>
<proteinExistence type="inferred from homology"/>
<sequence precursor="true">MSLSLKKTLLLTLLGAAPFAGAYAQNSFVAKNIKVEGLERISKETVLNDLGIHAGETIDAAETNEAIKSLYSSGFFKNVQLYQDGNSLIVKVAERPAISAVDFDGNDKIKNDDMKKVLREAGLDVGNIANPEILFQVKQSLLMQYALMGYYSTTVDIQEIKEVRNRVAIKINIAEGKTATVRRINVIGNKAFSQSELIDNITFKTPSIWNLWGLFTSKADYSPTNMQSSTEDLSNYYMNNGYLDFKVTSQQASLSPNKENAFIAFDVSEGEIYKVSKVSLEGKFVIAKADLEKLISFKAGDTFSRQKVLDSAKAITQALGDKGYAFANVNPVPNVDKDNKTVALTFYIDPGKKVYINQINFLGNNVTNDYVYRRQMQYFESGVYNQTMIDQSKIKLQRMPFVQDVTVKKMPVPGSDDLVNMDYDIKERSANTVSASIGYSQLYNFMIGGNLALPNIQGTGNQFSIGANLSSVYQSLNMSYTDPYFTQSGISQTISTYLSRTDYDDTSIASYRLNQYGANLGYSIPTSAFDSISVGGGVDHTQVLQPSGGTSSILDWFVKQNDGQTSFNTFTVNLGWNHNSTNRAYFPTEGTTLGLNGTVSVPGISDLQWYKVTGSAGFFHPIVGDVTLSVKGGVGYGNGYGDTEYLPFFQNFYGGGWGSVRGFSQGGMGPSDTYTPNGSAAEQGNSIGGNLNVYTNVDILFPIPGLKDSRNMRLGMFFDAGNVYNTYNIPTYNSGTNSGVIWPGTAGDSSPTFSNLRYSVGVEFQWLSPLGAMAFSLAKPLNAKPGDSTQIFQFTLGQTF</sequence>
<comment type="subunit">
    <text evidence="8">Part of the Bam complex.</text>
</comment>
<organism evidence="11 12">
    <name type="scientific">Cysteiniphilum litorale</name>
    <dbReference type="NCBI Taxonomy" id="2056700"/>
    <lineage>
        <taxon>Bacteria</taxon>
        <taxon>Pseudomonadati</taxon>
        <taxon>Pseudomonadota</taxon>
        <taxon>Gammaproteobacteria</taxon>
        <taxon>Thiotrichales</taxon>
        <taxon>Fastidiosibacteraceae</taxon>
        <taxon>Cysteiniphilum</taxon>
    </lineage>
</organism>
<comment type="caution">
    <text evidence="11">The sequence shown here is derived from an EMBL/GenBank/DDBJ whole genome shotgun (WGS) entry which is preliminary data.</text>
</comment>
<dbReference type="PROSITE" id="PS51779">
    <property type="entry name" value="POTRA"/>
    <property type="match status" value="4"/>
</dbReference>
<evidence type="ECO:0000256" key="4">
    <source>
        <dbReference type="ARBA" id="ARBA00022729"/>
    </source>
</evidence>
<evidence type="ECO:0000256" key="1">
    <source>
        <dbReference type="ARBA" id="ARBA00004370"/>
    </source>
</evidence>
<keyword evidence="7 8" id="KW-0998">Cell outer membrane</keyword>
<feature type="domain" description="POTRA" evidence="10">
    <location>
        <begin position="273"/>
        <end position="351"/>
    </location>
</feature>
<dbReference type="InterPro" id="IPR000184">
    <property type="entry name" value="Bac_surfAg_D15"/>
</dbReference>
<comment type="similarity">
    <text evidence="8">Belongs to the BamA family.</text>
</comment>
<dbReference type="Gene3D" id="2.40.160.50">
    <property type="entry name" value="membrane protein fhac: a member of the omp85/tpsb transporter family"/>
    <property type="match status" value="1"/>
</dbReference>
<evidence type="ECO:0000313" key="11">
    <source>
        <dbReference type="EMBL" id="GGF89797.1"/>
    </source>
</evidence>
<dbReference type="InterPro" id="IPR023707">
    <property type="entry name" value="OM_assembly_BamA"/>
</dbReference>